<keyword evidence="2" id="KW-1185">Reference proteome</keyword>
<gene>
    <name evidence="1" type="ORF">AK812_SmicGene16265</name>
</gene>
<evidence type="ECO:0000313" key="1">
    <source>
        <dbReference type="EMBL" id="OLQ01007.1"/>
    </source>
</evidence>
<proteinExistence type="predicted"/>
<dbReference type="AlphaFoldDB" id="A0A1Q9E0S8"/>
<evidence type="ECO:0000313" key="2">
    <source>
        <dbReference type="Proteomes" id="UP000186817"/>
    </source>
</evidence>
<name>A0A1Q9E0S8_SYMMI</name>
<protein>
    <submittedName>
        <fullName evidence="1">Uncharacterized protein</fullName>
    </submittedName>
</protein>
<sequence length="149" mass="16574">MAARPTEVLRPKSLAEALQLLELESVPGKSEEVEAAFRKRALDLFLVQAFDHRGIQKFGSVVCLQTPWLPDRPKFCDPRALQKLFSFWSWSPSPARARSIAVLFPGHSVAIVVASEELARPGEVRACPAVCAMEICETIRARPEKVIVH</sequence>
<accession>A0A1Q9E0S8</accession>
<organism evidence="1 2">
    <name type="scientific">Symbiodinium microadriaticum</name>
    <name type="common">Dinoflagellate</name>
    <name type="synonym">Zooxanthella microadriatica</name>
    <dbReference type="NCBI Taxonomy" id="2951"/>
    <lineage>
        <taxon>Eukaryota</taxon>
        <taxon>Sar</taxon>
        <taxon>Alveolata</taxon>
        <taxon>Dinophyceae</taxon>
        <taxon>Suessiales</taxon>
        <taxon>Symbiodiniaceae</taxon>
        <taxon>Symbiodinium</taxon>
    </lineage>
</organism>
<reference evidence="1 2" key="1">
    <citation type="submission" date="2016-02" db="EMBL/GenBank/DDBJ databases">
        <title>Genome analysis of coral dinoflagellate symbionts highlights evolutionary adaptations to a symbiotic lifestyle.</title>
        <authorList>
            <person name="Aranda M."/>
            <person name="Li Y."/>
            <person name="Liew Y.J."/>
            <person name="Baumgarten S."/>
            <person name="Simakov O."/>
            <person name="Wilson M."/>
            <person name="Piel J."/>
            <person name="Ashoor H."/>
            <person name="Bougouffa S."/>
            <person name="Bajic V.B."/>
            <person name="Ryu T."/>
            <person name="Ravasi T."/>
            <person name="Bayer T."/>
            <person name="Micklem G."/>
            <person name="Kim H."/>
            <person name="Bhak J."/>
            <person name="Lajeunesse T.C."/>
            <person name="Voolstra C.R."/>
        </authorList>
    </citation>
    <scope>NUCLEOTIDE SEQUENCE [LARGE SCALE GENOMIC DNA]</scope>
    <source>
        <strain evidence="1 2">CCMP2467</strain>
    </source>
</reference>
<comment type="caution">
    <text evidence="1">The sequence shown here is derived from an EMBL/GenBank/DDBJ whole genome shotgun (WGS) entry which is preliminary data.</text>
</comment>
<dbReference type="Proteomes" id="UP000186817">
    <property type="component" value="Unassembled WGS sequence"/>
</dbReference>
<dbReference type="EMBL" id="LSRX01000307">
    <property type="protein sequence ID" value="OLQ01007.1"/>
    <property type="molecule type" value="Genomic_DNA"/>
</dbReference>